<evidence type="ECO:0000256" key="6">
    <source>
        <dbReference type="ARBA" id="ARBA00022692"/>
    </source>
</evidence>
<evidence type="ECO:0000256" key="13">
    <source>
        <dbReference type="SAM" id="Phobius"/>
    </source>
</evidence>
<comment type="similarity">
    <text evidence="2">Belongs to the NapC/NirT/NrfH family.</text>
</comment>
<keyword evidence="5 12" id="KW-0349">Heme</keyword>
<evidence type="ECO:0000256" key="1">
    <source>
        <dbReference type="ARBA" id="ARBA00004162"/>
    </source>
</evidence>
<evidence type="ECO:0000256" key="2">
    <source>
        <dbReference type="ARBA" id="ARBA00007395"/>
    </source>
</evidence>
<comment type="PTM">
    <text evidence="12">Binds 4 heme groups per subunit.</text>
</comment>
<comment type="subcellular location">
    <subcellularLocation>
        <location evidence="1">Cell membrane</location>
        <topology evidence="1">Single-pass membrane protein</topology>
    </subcellularLocation>
</comment>
<dbReference type="Proteomes" id="UP001254608">
    <property type="component" value="Unassembled WGS sequence"/>
</dbReference>
<evidence type="ECO:0000256" key="8">
    <source>
        <dbReference type="ARBA" id="ARBA00022982"/>
    </source>
</evidence>
<sequence length="199" mass="21848">MNPEQGEDTQHRGIGARLWKRPRRWFLFGIPLGGLLTFVLGIGVAGGFVGGLKYTETDAFCTSCHEMKQPLAELQQSIHHSNAYGIQAGCADCHVPPTLFGGLMRHVRASTEVWGHLTGKLNTPEKYEALRAQLAQKIWAELKANDSAECRSCHNQAAMDLSKQDRIAAKRHSAEYMAKSGKTCIDCHKGVAHVLPEGV</sequence>
<keyword evidence="16" id="KW-1185">Reference proteome</keyword>
<dbReference type="InterPro" id="IPR005126">
    <property type="entry name" value="NapC/NirT_cyt_c_N"/>
</dbReference>
<evidence type="ECO:0000256" key="5">
    <source>
        <dbReference type="ARBA" id="ARBA00022617"/>
    </source>
</evidence>
<keyword evidence="3 12" id="KW-0813">Transport</keyword>
<dbReference type="Gene3D" id="1.10.3820.10">
    <property type="entry name" value="Di-heme elbow motif domain"/>
    <property type="match status" value="1"/>
</dbReference>
<organism evidence="15 16">
    <name type="scientific">Banduia mediterranea</name>
    <dbReference type="NCBI Taxonomy" id="3075609"/>
    <lineage>
        <taxon>Bacteria</taxon>
        <taxon>Pseudomonadati</taxon>
        <taxon>Pseudomonadota</taxon>
        <taxon>Gammaproteobacteria</taxon>
        <taxon>Nevskiales</taxon>
        <taxon>Algiphilaceae</taxon>
        <taxon>Banduia</taxon>
    </lineage>
</organism>
<keyword evidence="7 12" id="KW-0479">Metal-binding</keyword>
<name>A0ABU2WIY5_9GAMM</name>
<dbReference type="PANTHER" id="PTHR30333:SF3">
    <property type="entry name" value="CYTOCHROME C-TYPE PROTEIN TORY"/>
    <property type="match status" value="1"/>
</dbReference>
<evidence type="ECO:0000256" key="10">
    <source>
        <dbReference type="ARBA" id="ARBA00023004"/>
    </source>
</evidence>
<dbReference type="PIRSF" id="PIRSF000013">
    <property type="entry name" value="4_hem_cytochrm_NapC"/>
    <property type="match status" value="1"/>
</dbReference>
<keyword evidence="8 12" id="KW-0249">Electron transport</keyword>
<dbReference type="InterPro" id="IPR036280">
    <property type="entry name" value="Multihaem_cyt_sf"/>
</dbReference>
<evidence type="ECO:0000256" key="11">
    <source>
        <dbReference type="ARBA" id="ARBA00023136"/>
    </source>
</evidence>
<feature type="transmembrane region" description="Helical" evidence="13">
    <location>
        <begin position="25"/>
        <end position="52"/>
    </location>
</feature>
<evidence type="ECO:0000256" key="9">
    <source>
        <dbReference type="ARBA" id="ARBA00022989"/>
    </source>
</evidence>
<evidence type="ECO:0000256" key="4">
    <source>
        <dbReference type="ARBA" id="ARBA00022475"/>
    </source>
</evidence>
<evidence type="ECO:0000256" key="7">
    <source>
        <dbReference type="ARBA" id="ARBA00022723"/>
    </source>
</evidence>
<dbReference type="InterPro" id="IPR051174">
    <property type="entry name" value="Cytochrome_c-type_ET"/>
</dbReference>
<dbReference type="InterPro" id="IPR024717">
    <property type="entry name" value="NapC/NirT/NrfH"/>
</dbReference>
<keyword evidence="9 13" id="KW-1133">Transmembrane helix</keyword>
<dbReference type="RefSeq" id="WP_311365231.1">
    <property type="nucleotide sequence ID" value="NZ_JAVRIC010000014.1"/>
</dbReference>
<gene>
    <name evidence="15" type="ORF">RM530_10770</name>
</gene>
<accession>A0ABU2WIY5</accession>
<keyword evidence="10 12" id="KW-0408">Iron</keyword>
<dbReference type="Pfam" id="PF03264">
    <property type="entry name" value="Cytochrom_NNT"/>
    <property type="match status" value="1"/>
</dbReference>
<evidence type="ECO:0000256" key="12">
    <source>
        <dbReference type="PIRNR" id="PIRNR000013"/>
    </source>
</evidence>
<keyword evidence="4" id="KW-1003">Cell membrane</keyword>
<evidence type="ECO:0000313" key="16">
    <source>
        <dbReference type="Proteomes" id="UP001254608"/>
    </source>
</evidence>
<dbReference type="SUPFAM" id="SSF48695">
    <property type="entry name" value="Multiheme cytochromes"/>
    <property type="match status" value="1"/>
</dbReference>
<evidence type="ECO:0000313" key="15">
    <source>
        <dbReference type="EMBL" id="MDT0497839.1"/>
    </source>
</evidence>
<dbReference type="EMBL" id="JAVRIC010000014">
    <property type="protein sequence ID" value="MDT0497839.1"/>
    <property type="molecule type" value="Genomic_DNA"/>
</dbReference>
<protein>
    <recommendedName>
        <fullName evidence="12">Cytochrome c-type protein</fullName>
    </recommendedName>
</protein>
<evidence type="ECO:0000256" key="3">
    <source>
        <dbReference type="ARBA" id="ARBA00022448"/>
    </source>
</evidence>
<reference evidence="15 16" key="1">
    <citation type="submission" date="2023-09" db="EMBL/GenBank/DDBJ databases">
        <authorList>
            <person name="Rey-Velasco X."/>
        </authorList>
    </citation>
    <scope>NUCLEOTIDE SEQUENCE [LARGE SCALE GENOMIC DNA]</scope>
    <source>
        <strain evidence="15 16">W345</strain>
    </source>
</reference>
<comment type="caution">
    <text evidence="15">The sequence shown here is derived from an EMBL/GenBank/DDBJ whole genome shotgun (WGS) entry which is preliminary data.</text>
</comment>
<proteinExistence type="inferred from homology"/>
<feature type="domain" description="NapC/NirT cytochrome c N-terminal" evidence="14">
    <location>
        <begin position="35"/>
        <end position="197"/>
    </location>
</feature>
<dbReference type="InterPro" id="IPR038266">
    <property type="entry name" value="NapC/NirT_cytc_sf"/>
</dbReference>
<dbReference type="PANTHER" id="PTHR30333">
    <property type="entry name" value="CYTOCHROME C-TYPE PROTEIN"/>
    <property type="match status" value="1"/>
</dbReference>
<keyword evidence="11 13" id="KW-0472">Membrane</keyword>
<keyword evidence="6 13" id="KW-0812">Transmembrane</keyword>
<evidence type="ECO:0000259" key="14">
    <source>
        <dbReference type="Pfam" id="PF03264"/>
    </source>
</evidence>